<gene>
    <name evidence="2" type="ORF">UA74_10900</name>
</gene>
<feature type="domain" description="Luciferase-like" evidence="1">
    <location>
        <begin position="8"/>
        <end position="267"/>
    </location>
</feature>
<dbReference type="Proteomes" id="UP000185511">
    <property type="component" value="Chromosome"/>
</dbReference>
<accession>A0AAC9PRP9</accession>
<dbReference type="PANTHER" id="PTHR30011:SF32">
    <property type="entry name" value="CONSERVED PROTEIN"/>
    <property type="match status" value="1"/>
</dbReference>
<dbReference type="InterPro" id="IPR036661">
    <property type="entry name" value="Luciferase-like_sf"/>
</dbReference>
<dbReference type="InterPro" id="IPR051260">
    <property type="entry name" value="Diverse_substr_monoxygenases"/>
</dbReference>
<protein>
    <submittedName>
        <fullName evidence="2">Coenzyme F420-dependent N5 N10-methylene tetrahydromethanopterin reductase-like protein</fullName>
    </submittedName>
</protein>
<proteinExistence type="predicted"/>
<dbReference type="AlphaFoldDB" id="A0AAC9PRP9"/>
<sequence length="287" mass="30520">MDIGVGLPTTVPGARGRDLTEFARRADQQGFSTLAVLDRLVYDSYDPLIALAASAAATERIRLASTILLAAYRPSTAVLAKQLASIDRISDGRLVVGLAAGGREDDFLASGVRYGGRGRRLDQMISELTKIWQGQGSGPSAGVGPRPVDGGPPLLFGGHSPSAMRRAAEHGIGWIAGGSSATAYPELVRQAQEEFRRHGREDKPKMVSLSYVCLGAGGRERGGAYLRDYYSYIGPKAERAASAVIVDEDQLRRTVAEFAEAGCDELLLFPCTADPDQVDLISKAVLA</sequence>
<dbReference type="InterPro" id="IPR011251">
    <property type="entry name" value="Luciferase-like_dom"/>
</dbReference>
<dbReference type="Gene3D" id="3.20.20.30">
    <property type="entry name" value="Luciferase-like domain"/>
    <property type="match status" value="1"/>
</dbReference>
<keyword evidence="3" id="KW-1185">Reference proteome</keyword>
<reference evidence="3" key="1">
    <citation type="submission" date="2016-06" db="EMBL/GenBank/DDBJ databases">
        <title>Complete genome sequence of Actinoalloteichus fjordicus DSM 46855 (=ADI127-17), type strain of the new species Actinoalloteichus fjordicus.</title>
        <authorList>
            <person name="Ruckert C."/>
            <person name="Nouioui I."/>
            <person name="Willmese J."/>
            <person name="van Wezel G."/>
            <person name="Klenk H.-P."/>
            <person name="Kalinowski J."/>
            <person name="Zotchev S.B."/>
        </authorList>
    </citation>
    <scope>NUCLEOTIDE SEQUENCE [LARGE SCALE GENOMIC DNA]</scope>
    <source>
        <strain evidence="3">ADI127-7</strain>
    </source>
</reference>
<dbReference type="KEGG" id="acad:UA74_10900"/>
<dbReference type="PANTHER" id="PTHR30011">
    <property type="entry name" value="ALKANESULFONATE MONOOXYGENASE-RELATED"/>
    <property type="match status" value="1"/>
</dbReference>
<dbReference type="GO" id="GO:0016705">
    <property type="term" value="F:oxidoreductase activity, acting on paired donors, with incorporation or reduction of molecular oxygen"/>
    <property type="evidence" value="ECO:0007669"/>
    <property type="project" value="InterPro"/>
</dbReference>
<dbReference type="Pfam" id="PF00296">
    <property type="entry name" value="Bac_luciferase"/>
    <property type="match status" value="1"/>
</dbReference>
<evidence type="ECO:0000313" key="2">
    <source>
        <dbReference type="EMBL" id="APU14240.1"/>
    </source>
</evidence>
<dbReference type="SUPFAM" id="SSF51679">
    <property type="entry name" value="Bacterial luciferase-like"/>
    <property type="match status" value="1"/>
</dbReference>
<organism evidence="2 3">
    <name type="scientific">Actinoalloteichus fjordicus</name>
    <dbReference type="NCBI Taxonomy" id="1612552"/>
    <lineage>
        <taxon>Bacteria</taxon>
        <taxon>Bacillati</taxon>
        <taxon>Actinomycetota</taxon>
        <taxon>Actinomycetes</taxon>
        <taxon>Pseudonocardiales</taxon>
        <taxon>Pseudonocardiaceae</taxon>
        <taxon>Actinoalloteichus</taxon>
    </lineage>
</organism>
<dbReference type="RefSeq" id="WP_075740163.1">
    <property type="nucleotide sequence ID" value="NZ_CP016076.1"/>
</dbReference>
<evidence type="ECO:0000259" key="1">
    <source>
        <dbReference type="Pfam" id="PF00296"/>
    </source>
</evidence>
<name>A0AAC9PRP9_9PSEU</name>
<dbReference type="EMBL" id="CP016076">
    <property type="protein sequence ID" value="APU14240.1"/>
    <property type="molecule type" value="Genomic_DNA"/>
</dbReference>
<evidence type="ECO:0000313" key="3">
    <source>
        <dbReference type="Proteomes" id="UP000185511"/>
    </source>
</evidence>